<evidence type="ECO:0000313" key="4">
    <source>
        <dbReference type="EMBL" id="PKS10514.1"/>
    </source>
</evidence>
<dbReference type="Gene3D" id="4.10.240.10">
    <property type="entry name" value="Zn(2)-C6 fungal-type DNA-binding domain"/>
    <property type="match status" value="1"/>
</dbReference>
<dbReference type="SUPFAM" id="SSF57701">
    <property type="entry name" value="Zn2/Cys6 DNA-binding domain"/>
    <property type="match status" value="1"/>
</dbReference>
<evidence type="ECO:0000256" key="2">
    <source>
        <dbReference type="SAM" id="MobiDB-lite"/>
    </source>
</evidence>
<gene>
    <name evidence="4" type="ORF">jhhlp_002266</name>
</gene>
<dbReference type="Pfam" id="PF00172">
    <property type="entry name" value="Zn_clus"/>
    <property type="match status" value="1"/>
</dbReference>
<feature type="region of interest" description="Disordered" evidence="2">
    <location>
        <begin position="405"/>
        <end position="444"/>
    </location>
</feature>
<name>A0A2N3NDK4_9PEZI</name>
<dbReference type="OrthoDB" id="4150019at2759"/>
<dbReference type="PROSITE" id="PS50048">
    <property type="entry name" value="ZN2_CY6_FUNGAL_2"/>
    <property type="match status" value="1"/>
</dbReference>
<protein>
    <recommendedName>
        <fullName evidence="3">Zn(2)-C6 fungal-type domain-containing protein</fullName>
    </recommendedName>
</protein>
<evidence type="ECO:0000313" key="5">
    <source>
        <dbReference type="Proteomes" id="UP000233524"/>
    </source>
</evidence>
<proteinExistence type="predicted"/>
<feature type="domain" description="Zn(2)-C6 fungal-type" evidence="3">
    <location>
        <begin position="114"/>
        <end position="148"/>
    </location>
</feature>
<dbReference type="CDD" id="cd00067">
    <property type="entry name" value="GAL4"/>
    <property type="match status" value="1"/>
</dbReference>
<organism evidence="4 5">
    <name type="scientific">Lomentospora prolificans</name>
    <dbReference type="NCBI Taxonomy" id="41688"/>
    <lineage>
        <taxon>Eukaryota</taxon>
        <taxon>Fungi</taxon>
        <taxon>Dikarya</taxon>
        <taxon>Ascomycota</taxon>
        <taxon>Pezizomycotina</taxon>
        <taxon>Sordariomycetes</taxon>
        <taxon>Hypocreomycetidae</taxon>
        <taxon>Microascales</taxon>
        <taxon>Microascaceae</taxon>
        <taxon>Lomentospora</taxon>
    </lineage>
</organism>
<dbReference type="STRING" id="41688.A0A2N3NDK4"/>
<sequence>MIQLEELMTSIMSYQYPPPPPPNGAEMDMPHAGYMPNYNLPPPTNSSMEMRPAQDSPMSLKDRKDSLSQASLKIKRSLSTPNVRSQPTVPEHVPMGMPGEKRRNKLGYHRTSVACGHCRRRKIRCIPSPADVQGRCVNCIRLKKECSFYPVDQQPPTDARSKASSRASTGPKIASASSSPAISSGHPTEITPHQPYPPLAMPSIQNMAPPAMKSTASEPFSPDGKMPTSAPATGRPFDFAAQPMTNWMSAEQSPSSATKPSDLNATWRTYPHESPITPSFSPYTPHAPPSAGWNAPVSAETAPREDVSWSSYPPPPPRSLSFGGEGVNVQTPGQYASMPNRPYDRKPLTVSSEMYPPPIATSVSGVEPTQTGTAIEHNVSLSAGAVPSSNYGNWHPQYPYGKPSEAYGGWGYGENGPNPPVQGEEQAHASESQQASANMYYPPR</sequence>
<evidence type="ECO:0000259" key="3">
    <source>
        <dbReference type="PROSITE" id="PS50048"/>
    </source>
</evidence>
<keyword evidence="5" id="KW-1185">Reference proteome</keyword>
<dbReference type="EMBL" id="NLAX01000008">
    <property type="protein sequence ID" value="PKS10514.1"/>
    <property type="molecule type" value="Genomic_DNA"/>
</dbReference>
<dbReference type="GO" id="GO:0008270">
    <property type="term" value="F:zinc ion binding"/>
    <property type="evidence" value="ECO:0007669"/>
    <property type="project" value="InterPro"/>
</dbReference>
<feature type="compositionally biased region" description="Polar residues" evidence="2">
    <location>
        <begin position="249"/>
        <end position="267"/>
    </location>
</feature>
<keyword evidence="1" id="KW-0539">Nucleus</keyword>
<dbReference type="InterPro" id="IPR050797">
    <property type="entry name" value="Carb_Metab_Trans_Reg"/>
</dbReference>
<dbReference type="PANTHER" id="PTHR31668">
    <property type="entry name" value="GLUCOSE TRANSPORT TRANSCRIPTION REGULATOR RGT1-RELATED-RELATED"/>
    <property type="match status" value="1"/>
</dbReference>
<dbReference type="AlphaFoldDB" id="A0A2N3NDK4"/>
<feature type="compositionally biased region" description="Polar residues" evidence="2">
    <location>
        <begin position="67"/>
        <end position="88"/>
    </location>
</feature>
<reference evidence="4 5" key="1">
    <citation type="journal article" date="2017" name="G3 (Bethesda)">
        <title>First Draft Genome Sequence of the Pathogenic Fungus Lomentospora prolificans (Formerly Scedosporium prolificans).</title>
        <authorList>
            <person name="Luo R."/>
            <person name="Zimin A."/>
            <person name="Workman R."/>
            <person name="Fan Y."/>
            <person name="Pertea G."/>
            <person name="Grossman N."/>
            <person name="Wear M.P."/>
            <person name="Jia B."/>
            <person name="Miller H."/>
            <person name="Casadevall A."/>
            <person name="Timp W."/>
            <person name="Zhang S.X."/>
            <person name="Salzberg S.L."/>
        </authorList>
    </citation>
    <scope>NUCLEOTIDE SEQUENCE [LARGE SCALE GENOMIC DNA]</scope>
    <source>
        <strain evidence="4 5">JHH-5317</strain>
    </source>
</reference>
<feature type="region of interest" description="Disordered" evidence="2">
    <location>
        <begin position="17"/>
        <end position="104"/>
    </location>
</feature>
<feature type="region of interest" description="Disordered" evidence="2">
    <location>
        <begin position="150"/>
        <end position="197"/>
    </location>
</feature>
<feature type="region of interest" description="Disordered" evidence="2">
    <location>
        <begin position="278"/>
        <end position="369"/>
    </location>
</feature>
<dbReference type="SMART" id="SM00066">
    <property type="entry name" value="GAL4"/>
    <property type="match status" value="1"/>
</dbReference>
<feature type="region of interest" description="Disordered" evidence="2">
    <location>
        <begin position="249"/>
        <end position="268"/>
    </location>
</feature>
<dbReference type="InterPro" id="IPR001138">
    <property type="entry name" value="Zn2Cys6_DnaBD"/>
</dbReference>
<comment type="caution">
    <text evidence="4">The sequence shown here is derived from an EMBL/GenBank/DDBJ whole genome shotgun (WGS) entry which is preliminary data.</text>
</comment>
<feature type="compositionally biased region" description="Low complexity" evidence="2">
    <location>
        <begin position="173"/>
        <end position="184"/>
    </location>
</feature>
<evidence type="ECO:0000256" key="1">
    <source>
        <dbReference type="ARBA" id="ARBA00023242"/>
    </source>
</evidence>
<dbReference type="GO" id="GO:0000981">
    <property type="term" value="F:DNA-binding transcription factor activity, RNA polymerase II-specific"/>
    <property type="evidence" value="ECO:0007669"/>
    <property type="project" value="InterPro"/>
</dbReference>
<dbReference type="InterPro" id="IPR036864">
    <property type="entry name" value="Zn2-C6_fun-type_DNA-bd_sf"/>
</dbReference>
<accession>A0A2N3NDK4</accession>
<dbReference type="VEuPathDB" id="FungiDB:jhhlp_002266"/>
<dbReference type="InParanoid" id="A0A2N3NDK4"/>
<feature type="region of interest" description="Disordered" evidence="2">
    <location>
        <begin position="209"/>
        <end position="230"/>
    </location>
</feature>
<dbReference type="Proteomes" id="UP000233524">
    <property type="component" value="Unassembled WGS sequence"/>
</dbReference>
<dbReference type="PROSITE" id="PS00463">
    <property type="entry name" value="ZN2_CY6_FUNGAL_1"/>
    <property type="match status" value="1"/>
</dbReference>